<name>A0ABX1BXD6_9ACTN</name>
<evidence type="ECO:0008006" key="4">
    <source>
        <dbReference type="Google" id="ProtNLM"/>
    </source>
</evidence>
<evidence type="ECO:0000256" key="1">
    <source>
        <dbReference type="SAM" id="Phobius"/>
    </source>
</evidence>
<dbReference type="RefSeq" id="WP_168101770.1">
    <property type="nucleotide sequence ID" value="NZ_JAATEN010000007.1"/>
</dbReference>
<dbReference type="EMBL" id="JAATEN010000007">
    <property type="protein sequence ID" value="NJQ01160.1"/>
    <property type="molecule type" value="Genomic_DNA"/>
</dbReference>
<evidence type="ECO:0000313" key="2">
    <source>
        <dbReference type="EMBL" id="NJQ01160.1"/>
    </source>
</evidence>
<keyword evidence="1" id="KW-0472">Membrane</keyword>
<feature type="transmembrane region" description="Helical" evidence="1">
    <location>
        <begin position="21"/>
        <end position="39"/>
    </location>
</feature>
<organism evidence="2 3">
    <name type="scientific">Streptomyces zingiberis</name>
    <dbReference type="NCBI Taxonomy" id="2053010"/>
    <lineage>
        <taxon>Bacteria</taxon>
        <taxon>Bacillati</taxon>
        <taxon>Actinomycetota</taxon>
        <taxon>Actinomycetes</taxon>
        <taxon>Kitasatosporales</taxon>
        <taxon>Streptomycetaceae</taxon>
        <taxon>Streptomyces</taxon>
    </lineage>
</organism>
<keyword evidence="1" id="KW-1133">Transmembrane helix</keyword>
<keyword evidence="3" id="KW-1185">Reference proteome</keyword>
<evidence type="ECO:0000313" key="3">
    <source>
        <dbReference type="Proteomes" id="UP000695264"/>
    </source>
</evidence>
<reference evidence="2 3" key="1">
    <citation type="submission" date="2020-03" db="EMBL/GenBank/DDBJ databases">
        <title>WGS of actinomycetes isolated from Thailand.</title>
        <authorList>
            <person name="Thawai C."/>
        </authorList>
    </citation>
    <scope>NUCLEOTIDE SEQUENCE [LARGE SCALE GENOMIC DNA]</scope>
    <source>
        <strain evidence="2 3">PLAI 1-29</strain>
    </source>
</reference>
<gene>
    <name evidence="2" type="ORF">HCK00_11600</name>
</gene>
<sequence>MDTNSSTTVPPSRFLSRRWKWTGGIAAVLAVLAGSFTYFNTNAFAEDRLCHGWFSADEARQVLGGPFGRLTAHESSPWSCTVERTGWFTGAGDDRLTVTAWLEAEDFPFHRSSWEFTGDRHLSAEGGPGAYSTRGGWTLLPSSCASAIDPRRSDGKPTPKLWVSVPGKAAPSDTAHLLDSAARAIADGSRCGTVDADAGSVDGQAGGGTRLHEPSAVARTDFSEVCGIPGFELGRPAGPRGEEIQEQTSGVLNSPEADWVCDLSFTSLKDGESGEPLTRLAVVRNPRLVAALENRGFESAECGGRTTVLAFDDLSYLLEPEEYEATGLPRTGISGPFEAAAKKALNCTT</sequence>
<comment type="caution">
    <text evidence="2">The sequence shown here is derived from an EMBL/GenBank/DDBJ whole genome shotgun (WGS) entry which is preliminary data.</text>
</comment>
<proteinExistence type="predicted"/>
<protein>
    <recommendedName>
        <fullName evidence="4">DUF3558 domain-containing protein</fullName>
    </recommendedName>
</protein>
<dbReference type="Proteomes" id="UP000695264">
    <property type="component" value="Unassembled WGS sequence"/>
</dbReference>
<keyword evidence="1" id="KW-0812">Transmembrane</keyword>
<accession>A0ABX1BXD6</accession>